<keyword evidence="2" id="KW-1185">Reference proteome</keyword>
<dbReference type="Gene3D" id="3.30.450.20">
    <property type="entry name" value="PAS domain"/>
    <property type="match status" value="1"/>
</dbReference>
<protein>
    <recommendedName>
        <fullName evidence="3">Cache domain-containing protein</fullName>
    </recommendedName>
</protein>
<dbReference type="CDD" id="cd12913">
    <property type="entry name" value="PDC1_MCP_like"/>
    <property type="match status" value="1"/>
</dbReference>
<sequence length="231" mass="24560">MTATKQTDDAGRIGAAVSGVIEQVFAAVDVVHTAALRSLTDAGAGSALAEQVSELLREPGQLAVGLGLVAVPRPQTDMAMQLKWWQADPTADQLVQLDPDLRPASLGYYDYTTTDWFDVPRRTGRRHVVGPYVDVHGTGRYLLTLTGPVADGGEFLGVVGADVPVSGFEATLLRLLGASRQPFVLVNEEGRVVLSTTARWLVGDLVRTEGQLPGAGTPIVGVPWRLHVGEL</sequence>
<proteinExistence type="predicted"/>
<evidence type="ECO:0000313" key="2">
    <source>
        <dbReference type="Proteomes" id="UP001519332"/>
    </source>
</evidence>
<dbReference type="Proteomes" id="UP001519332">
    <property type="component" value="Unassembled WGS sequence"/>
</dbReference>
<comment type="caution">
    <text evidence="1">The sequence shown here is derived from an EMBL/GenBank/DDBJ whole genome shotgun (WGS) entry which is preliminary data.</text>
</comment>
<dbReference type="Pfam" id="PF22673">
    <property type="entry name" value="MCP-like_PDC_1"/>
    <property type="match status" value="1"/>
</dbReference>
<evidence type="ECO:0008006" key="3">
    <source>
        <dbReference type="Google" id="ProtNLM"/>
    </source>
</evidence>
<organism evidence="1 2">
    <name type="scientific">Kibdelosporangium banguiense</name>
    <dbReference type="NCBI Taxonomy" id="1365924"/>
    <lineage>
        <taxon>Bacteria</taxon>
        <taxon>Bacillati</taxon>
        <taxon>Actinomycetota</taxon>
        <taxon>Actinomycetes</taxon>
        <taxon>Pseudonocardiales</taxon>
        <taxon>Pseudonocardiaceae</taxon>
        <taxon>Kibdelosporangium</taxon>
    </lineage>
</organism>
<accession>A0ABS4TUV0</accession>
<dbReference type="EMBL" id="JAGINW010000001">
    <property type="protein sequence ID" value="MBP2328188.1"/>
    <property type="molecule type" value="Genomic_DNA"/>
</dbReference>
<evidence type="ECO:0000313" key="1">
    <source>
        <dbReference type="EMBL" id="MBP2328188.1"/>
    </source>
</evidence>
<dbReference type="RefSeq" id="WP_209645234.1">
    <property type="nucleotide sequence ID" value="NZ_JAGINW010000001.1"/>
</dbReference>
<reference evidence="1 2" key="1">
    <citation type="submission" date="2021-03" db="EMBL/GenBank/DDBJ databases">
        <title>Sequencing the genomes of 1000 actinobacteria strains.</title>
        <authorList>
            <person name="Klenk H.-P."/>
        </authorList>
    </citation>
    <scope>NUCLEOTIDE SEQUENCE [LARGE SCALE GENOMIC DNA]</scope>
    <source>
        <strain evidence="1 2">DSM 46670</strain>
    </source>
</reference>
<name>A0ABS4TUV0_9PSEU</name>
<gene>
    <name evidence="1" type="ORF">JOF56_008573</name>
</gene>